<comment type="caution">
    <text evidence="2">The sequence shown here is derived from an EMBL/GenBank/DDBJ whole genome shotgun (WGS) entry which is preliminary data.</text>
</comment>
<dbReference type="Proteomes" id="UP001597018">
    <property type="component" value="Unassembled WGS sequence"/>
</dbReference>
<evidence type="ECO:0000259" key="1">
    <source>
        <dbReference type="Pfam" id="PF04149"/>
    </source>
</evidence>
<feature type="domain" description="DUF397" evidence="1">
    <location>
        <begin position="5"/>
        <end position="46"/>
    </location>
</feature>
<reference evidence="3" key="1">
    <citation type="journal article" date="2019" name="Int. J. Syst. Evol. Microbiol.">
        <title>The Global Catalogue of Microorganisms (GCM) 10K type strain sequencing project: providing services to taxonomists for standard genome sequencing and annotation.</title>
        <authorList>
            <consortium name="The Broad Institute Genomics Platform"/>
            <consortium name="The Broad Institute Genome Sequencing Center for Infectious Disease"/>
            <person name="Wu L."/>
            <person name="Ma J."/>
        </authorList>
    </citation>
    <scope>NUCLEOTIDE SEQUENCE [LARGE SCALE GENOMIC DNA]</scope>
    <source>
        <strain evidence="3">CCUG 56401</strain>
    </source>
</reference>
<accession>A0ABW3FYC3</accession>
<keyword evidence="3" id="KW-1185">Reference proteome</keyword>
<dbReference type="RefSeq" id="WP_263252109.1">
    <property type="nucleotide sequence ID" value="NZ_BAABLT010000030.1"/>
</dbReference>
<evidence type="ECO:0000313" key="3">
    <source>
        <dbReference type="Proteomes" id="UP001597018"/>
    </source>
</evidence>
<sequence>MTEPTWLKSSYSQSNGACVEVASSLDAVRDSKDPRGPRLLVDVSRFVRAVKLGRFDRW</sequence>
<name>A0ABW3FYC3_9PSEU</name>
<protein>
    <submittedName>
        <fullName evidence="2">DUF397 domain-containing protein</fullName>
    </submittedName>
</protein>
<dbReference type="EMBL" id="JBHTIW010000027">
    <property type="protein sequence ID" value="MFD0922958.1"/>
    <property type="molecule type" value="Genomic_DNA"/>
</dbReference>
<evidence type="ECO:0000313" key="2">
    <source>
        <dbReference type="EMBL" id="MFD0922958.1"/>
    </source>
</evidence>
<organism evidence="2 3">
    <name type="scientific">Saccharopolyspora rosea</name>
    <dbReference type="NCBI Taxonomy" id="524884"/>
    <lineage>
        <taxon>Bacteria</taxon>
        <taxon>Bacillati</taxon>
        <taxon>Actinomycetota</taxon>
        <taxon>Actinomycetes</taxon>
        <taxon>Pseudonocardiales</taxon>
        <taxon>Pseudonocardiaceae</taxon>
        <taxon>Saccharopolyspora</taxon>
    </lineage>
</organism>
<gene>
    <name evidence="2" type="ORF">ACFQ16_24710</name>
</gene>
<proteinExistence type="predicted"/>
<dbReference type="Pfam" id="PF04149">
    <property type="entry name" value="DUF397"/>
    <property type="match status" value="1"/>
</dbReference>
<dbReference type="InterPro" id="IPR007278">
    <property type="entry name" value="DUF397"/>
</dbReference>